<dbReference type="EMBL" id="JAENHL010000004">
    <property type="protein sequence ID" value="MBK1865011.1"/>
    <property type="molecule type" value="Genomic_DNA"/>
</dbReference>
<keyword evidence="2" id="KW-1185">Reference proteome</keyword>
<dbReference type="Proteomes" id="UP000616151">
    <property type="component" value="Unassembled WGS sequence"/>
</dbReference>
<sequence length="207" mass="22634">MQTQDTRHESKTKILDAALDVFRAKGYAATRIEDICAEAGLTKGSFFHHFKSKEELAIEAAGHWGEYACALFAAAPYQALPDPVDRLLAYVDFRKSAMQGELLQFTCFGGTLVQEVYLSHPQIRDACTVTFDRHGTGLAKDIAAAIDKYGSDGTWTPDSLALHMQAVIQGALILAKAKQDPEAGAQCLVHLRRYIEALFASARRAAS</sequence>
<accession>A0ACC5QXS1</accession>
<evidence type="ECO:0000313" key="1">
    <source>
        <dbReference type="EMBL" id="MBK1865011.1"/>
    </source>
</evidence>
<gene>
    <name evidence="1" type="ORF">JHL16_01505</name>
</gene>
<proteinExistence type="predicted"/>
<evidence type="ECO:0000313" key="2">
    <source>
        <dbReference type="Proteomes" id="UP000616151"/>
    </source>
</evidence>
<organism evidence="1 2">
    <name type="scientific">Taklimakanibacter albus</name>
    <dbReference type="NCBI Taxonomy" id="2800327"/>
    <lineage>
        <taxon>Bacteria</taxon>
        <taxon>Pseudomonadati</taxon>
        <taxon>Pseudomonadota</taxon>
        <taxon>Alphaproteobacteria</taxon>
        <taxon>Hyphomicrobiales</taxon>
        <taxon>Aestuariivirgaceae</taxon>
        <taxon>Taklimakanibacter</taxon>
    </lineage>
</organism>
<protein>
    <submittedName>
        <fullName evidence="1">TetR/AcrR family transcriptional regulator</fullName>
    </submittedName>
</protein>
<name>A0ACC5QXS1_9HYPH</name>
<comment type="caution">
    <text evidence="1">The sequence shown here is derived from an EMBL/GenBank/DDBJ whole genome shotgun (WGS) entry which is preliminary data.</text>
</comment>
<reference evidence="1" key="1">
    <citation type="submission" date="2021-01" db="EMBL/GenBank/DDBJ databases">
        <authorList>
            <person name="Sun Q."/>
        </authorList>
    </citation>
    <scope>NUCLEOTIDE SEQUENCE</scope>
    <source>
        <strain evidence="1">YIM B02566</strain>
    </source>
</reference>